<feature type="signal peptide" evidence="1">
    <location>
        <begin position="1"/>
        <end position="20"/>
    </location>
</feature>
<dbReference type="PANTHER" id="PTHR38564:SF2">
    <property type="entry name" value="WU:FC46H12 PRECURSOR"/>
    <property type="match status" value="1"/>
</dbReference>
<evidence type="ECO:0000313" key="3">
    <source>
        <dbReference type="Proteomes" id="UP001219934"/>
    </source>
</evidence>
<evidence type="ECO:0000256" key="1">
    <source>
        <dbReference type="SAM" id="SignalP"/>
    </source>
</evidence>
<evidence type="ECO:0000313" key="2">
    <source>
        <dbReference type="EMBL" id="KAJ4936499.1"/>
    </source>
</evidence>
<dbReference type="Proteomes" id="UP001219934">
    <property type="component" value="Unassembled WGS sequence"/>
</dbReference>
<organism evidence="2 3">
    <name type="scientific">Pogonophryne albipinna</name>
    <dbReference type="NCBI Taxonomy" id="1090488"/>
    <lineage>
        <taxon>Eukaryota</taxon>
        <taxon>Metazoa</taxon>
        <taxon>Chordata</taxon>
        <taxon>Craniata</taxon>
        <taxon>Vertebrata</taxon>
        <taxon>Euteleostomi</taxon>
        <taxon>Actinopterygii</taxon>
        <taxon>Neopterygii</taxon>
        <taxon>Teleostei</taxon>
        <taxon>Neoteleostei</taxon>
        <taxon>Acanthomorphata</taxon>
        <taxon>Eupercaria</taxon>
        <taxon>Perciformes</taxon>
        <taxon>Notothenioidei</taxon>
        <taxon>Pogonophryne</taxon>
    </lineage>
</organism>
<reference evidence="2" key="1">
    <citation type="submission" date="2022-11" db="EMBL/GenBank/DDBJ databases">
        <title>Chromosome-level genome of Pogonophryne albipinna.</title>
        <authorList>
            <person name="Jo E."/>
        </authorList>
    </citation>
    <scope>NUCLEOTIDE SEQUENCE</scope>
    <source>
        <strain evidence="2">SGF0006</strain>
        <tissue evidence="2">Muscle</tissue>
    </source>
</reference>
<name>A0AAD6B569_9TELE</name>
<feature type="chain" id="PRO_5042131953" evidence="1">
    <location>
        <begin position="21"/>
        <end position="144"/>
    </location>
</feature>
<protein>
    <submittedName>
        <fullName evidence="2">Uncharacterized protein</fullName>
    </submittedName>
</protein>
<keyword evidence="3" id="KW-1185">Reference proteome</keyword>
<proteinExistence type="predicted"/>
<dbReference type="PANTHER" id="PTHR38564">
    <property type="entry name" value="SI:CH73-250A16.5-RELATED"/>
    <property type="match status" value="1"/>
</dbReference>
<dbReference type="AlphaFoldDB" id="A0AAD6B569"/>
<accession>A0AAD6B569</accession>
<keyword evidence="1" id="KW-0732">Signal</keyword>
<dbReference type="EMBL" id="JAPTMU010000010">
    <property type="protein sequence ID" value="KAJ4936499.1"/>
    <property type="molecule type" value="Genomic_DNA"/>
</dbReference>
<comment type="caution">
    <text evidence="2">The sequence shown here is derived from an EMBL/GenBank/DDBJ whole genome shotgun (WGS) entry which is preliminary data.</text>
</comment>
<sequence length="144" mass="15562">MKTLLLASALFAGLFVSLTAVPIPVPYHAFCKTLWLFAVPCNEINTKVVAQIQAFSPQYRLLSTNPLSIRANHTSLDSPEGENITFALNPTILTAGCRVLLDGGLNYCNLYNLLSASGLISSPDFMEMTNEWACLGYGLASCKA</sequence>
<gene>
    <name evidence="2" type="ORF">JOQ06_001091</name>
</gene>